<reference evidence="5 6" key="1">
    <citation type="submission" date="2020-04" db="EMBL/GenBank/DDBJ databases">
        <title>Plant Genome Project.</title>
        <authorList>
            <person name="Zhang R.-G."/>
        </authorList>
    </citation>
    <scope>NUCLEOTIDE SEQUENCE [LARGE SCALE GENOMIC DNA]</scope>
    <source>
        <strain evidence="5">YNK0</strain>
        <tissue evidence="5">Leaf</tissue>
    </source>
</reference>
<feature type="region of interest" description="Disordered" evidence="3">
    <location>
        <begin position="1"/>
        <end position="27"/>
    </location>
</feature>
<gene>
    <name evidence="5" type="ORF">HHK36_002685</name>
</gene>
<feature type="region of interest" description="Disordered" evidence="3">
    <location>
        <begin position="242"/>
        <end position="283"/>
    </location>
</feature>
<feature type="domain" description="PRISE-like Rossmann-fold" evidence="4">
    <location>
        <begin position="481"/>
        <end position="784"/>
    </location>
</feature>
<comment type="caution">
    <text evidence="5">The sequence shown here is derived from an EMBL/GenBank/DDBJ whole genome shotgun (WGS) entry which is preliminary data.</text>
</comment>
<dbReference type="PANTHER" id="PTHR32487:SF0">
    <property type="entry name" value="3-OXO-DELTA(4,5)-STEROID 5-BETA-REDUCTASE"/>
    <property type="match status" value="1"/>
</dbReference>
<feature type="compositionally biased region" description="Polar residues" evidence="3">
    <location>
        <begin position="242"/>
        <end position="257"/>
    </location>
</feature>
<sequence>MAADDSSSHISLNSPSPPSPSRLPTPSHTLQTTHIHHLISLKLDRHNYLLWRTQFIPLLKGYDLEGYVDVTIPCPPRILSAVDTTINPAYLAWQKQDQVLLGWLLSSLSETVLAQVVGFTSTRAVWQTLEKHYASRSRARIMQIRREIQTMRKGSLSMAEYFLRAKQLADNLSASGQPMLETDLQQIMLSGLDSAYDAIVTTLTATIDDFSMDDFQAHLLAFEMRLEAQQAFLQQQPVANVANRNRPPQNSQQSAHTNRGRSSNYRGRNNHRPQSSSSSSSLSVGLQSGDLPFPAGHSGVSSSFLIISKSSIFSRPAAHHRAARLARFRSSSPANQTGTGSAPQLLSGHTLLRVKPLSLPFPGKFLSHLLQIAIQYRTPFQQEIDRIPPPEVAVIPSPSHHSDQKKFDEDEGPTQYQSVGLVIGVTGIVGNSLAEILPLSDTPGGPWKVYGVARRPRPSWNADHPVEYIQCDISDSDDTLTKLSPLIDVTHIFYVTWTSRPTEAENCEANGAMFRNVLRAVIPNAPNLQHICLQTGTKHYLGPFEAFGKIKPHDPPFHEDLPRLNAPNFYYTLEDILFEEAEKKEDLTWSIHRPDVIFGFSAYSLMNLIGTLCVYATICKHEGTPLRFPGTGVAWEGYTDASDADLIAEHHIWASVDPFAKNEAFNCTNGDLFKWKHLWKVLGEQFGVECAEFEEDLLTPKLTLEEIMKDKGPVWDEIVRENELLPTKLEEVGVWWFADVVLGKKVSHLSSMNKSKEHGFLGFRNSKTSYISWIDKMKAFKIVP</sequence>
<dbReference type="OrthoDB" id="1731983at2759"/>
<dbReference type="Proteomes" id="UP000655225">
    <property type="component" value="Unassembled WGS sequence"/>
</dbReference>
<protein>
    <recommendedName>
        <fullName evidence="4">PRISE-like Rossmann-fold domain-containing protein</fullName>
    </recommendedName>
</protein>
<dbReference type="CDD" id="cd08948">
    <property type="entry name" value="5beta-POR_like_SDR_a"/>
    <property type="match status" value="1"/>
</dbReference>
<evidence type="ECO:0000256" key="1">
    <source>
        <dbReference type="ARBA" id="ARBA00022857"/>
    </source>
</evidence>
<name>A0A835DN45_TETSI</name>
<evidence type="ECO:0000313" key="6">
    <source>
        <dbReference type="Proteomes" id="UP000655225"/>
    </source>
</evidence>
<keyword evidence="6" id="KW-1185">Reference proteome</keyword>
<organism evidence="5 6">
    <name type="scientific">Tetracentron sinense</name>
    <name type="common">Spur-leaf</name>
    <dbReference type="NCBI Taxonomy" id="13715"/>
    <lineage>
        <taxon>Eukaryota</taxon>
        <taxon>Viridiplantae</taxon>
        <taxon>Streptophyta</taxon>
        <taxon>Embryophyta</taxon>
        <taxon>Tracheophyta</taxon>
        <taxon>Spermatophyta</taxon>
        <taxon>Magnoliopsida</taxon>
        <taxon>Trochodendrales</taxon>
        <taxon>Trochodendraceae</taxon>
        <taxon>Tetracentron</taxon>
    </lineage>
</organism>
<dbReference type="Pfam" id="PF22917">
    <property type="entry name" value="PRISE"/>
    <property type="match status" value="1"/>
</dbReference>
<dbReference type="EMBL" id="JABCRI010000002">
    <property type="protein sequence ID" value="KAF8410163.1"/>
    <property type="molecule type" value="Genomic_DNA"/>
</dbReference>
<dbReference type="GO" id="GO:0006629">
    <property type="term" value="P:lipid metabolic process"/>
    <property type="evidence" value="ECO:0007669"/>
    <property type="project" value="UniProtKB-ARBA"/>
</dbReference>
<dbReference type="Pfam" id="PF14223">
    <property type="entry name" value="Retrotran_gag_2"/>
    <property type="match status" value="1"/>
</dbReference>
<keyword evidence="2" id="KW-0560">Oxidoreductase</keyword>
<keyword evidence="1" id="KW-0521">NADP</keyword>
<evidence type="ECO:0000259" key="4">
    <source>
        <dbReference type="Pfam" id="PF22917"/>
    </source>
</evidence>
<dbReference type="FunFam" id="3.40.50.720:FF:000808">
    <property type="entry name" value="Iridoid synthase"/>
    <property type="match status" value="1"/>
</dbReference>
<dbReference type="PANTHER" id="PTHR32487">
    <property type="entry name" value="3-OXO-DELTA(4,5)-STEROID 5-BETA-REDUCTASE"/>
    <property type="match status" value="1"/>
</dbReference>
<accession>A0A835DN45</accession>
<proteinExistence type="predicted"/>
<dbReference type="InterPro" id="IPR036291">
    <property type="entry name" value="NAD(P)-bd_dom_sf"/>
</dbReference>
<dbReference type="GO" id="GO:0016627">
    <property type="term" value="F:oxidoreductase activity, acting on the CH-CH group of donors"/>
    <property type="evidence" value="ECO:0007669"/>
    <property type="project" value="UniProtKB-ARBA"/>
</dbReference>
<evidence type="ECO:0000256" key="3">
    <source>
        <dbReference type="SAM" id="MobiDB-lite"/>
    </source>
</evidence>
<feature type="region of interest" description="Disordered" evidence="3">
    <location>
        <begin position="324"/>
        <end position="344"/>
    </location>
</feature>
<evidence type="ECO:0000256" key="2">
    <source>
        <dbReference type="ARBA" id="ARBA00023002"/>
    </source>
</evidence>
<dbReference type="Gene3D" id="3.40.50.720">
    <property type="entry name" value="NAD(P)-binding Rossmann-like Domain"/>
    <property type="match status" value="1"/>
</dbReference>
<evidence type="ECO:0000313" key="5">
    <source>
        <dbReference type="EMBL" id="KAF8410163.1"/>
    </source>
</evidence>
<feature type="compositionally biased region" description="Low complexity" evidence="3">
    <location>
        <begin position="274"/>
        <end position="283"/>
    </location>
</feature>
<dbReference type="AlphaFoldDB" id="A0A835DN45"/>
<feature type="compositionally biased region" description="Polar residues" evidence="3">
    <location>
        <begin position="335"/>
        <end position="344"/>
    </location>
</feature>
<dbReference type="SUPFAM" id="SSF51735">
    <property type="entry name" value="NAD(P)-binding Rossmann-fold domains"/>
    <property type="match status" value="1"/>
</dbReference>
<dbReference type="InterPro" id="IPR055222">
    <property type="entry name" value="PRISE-like_Rossmann-fold"/>
</dbReference>